<evidence type="ECO:0000313" key="8">
    <source>
        <dbReference type="EMBL" id="AET70570.1"/>
    </source>
</evidence>
<dbReference type="SFLD" id="SFLDG01138">
    <property type="entry name" value="C1.6.2:_Deoxy-d-mannose-octulo"/>
    <property type="match status" value="1"/>
</dbReference>
<protein>
    <submittedName>
        <fullName evidence="8">3-deoxy-D-manno-octulosonate 8-phosphate phosphatase, YrbI family</fullName>
    </submittedName>
</protein>
<dbReference type="InterPro" id="IPR050793">
    <property type="entry name" value="CMP-NeuNAc_synthase"/>
</dbReference>
<keyword evidence="6 7" id="KW-0460">Magnesium</keyword>
<evidence type="ECO:0000256" key="2">
    <source>
        <dbReference type="ARBA" id="ARBA00005893"/>
    </source>
</evidence>
<dbReference type="SFLD" id="SFLDS00003">
    <property type="entry name" value="Haloacid_Dehalogenase"/>
    <property type="match status" value="1"/>
</dbReference>
<dbReference type="PANTHER" id="PTHR21485">
    <property type="entry name" value="HAD SUPERFAMILY MEMBERS CMAS AND KDSC"/>
    <property type="match status" value="1"/>
</dbReference>
<dbReference type="InterPro" id="IPR036412">
    <property type="entry name" value="HAD-like_sf"/>
</dbReference>
<comment type="subunit">
    <text evidence="3">Homotetramer.</text>
</comment>
<dbReference type="GO" id="GO:0008781">
    <property type="term" value="F:N-acylneuraminate cytidylyltransferase activity"/>
    <property type="evidence" value="ECO:0007669"/>
    <property type="project" value="TreeGrafter"/>
</dbReference>
<evidence type="ECO:0000313" key="9">
    <source>
        <dbReference type="Proteomes" id="UP000006346"/>
    </source>
</evidence>
<evidence type="ECO:0000256" key="5">
    <source>
        <dbReference type="ARBA" id="ARBA00022801"/>
    </source>
</evidence>
<feature type="binding site" evidence="7">
    <location>
        <position position="10"/>
    </location>
    <ligand>
        <name>Mg(2+)</name>
        <dbReference type="ChEBI" id="CHEBI:18420"/>
    </ligand>
</feature>
<comment type="similarity">
    <text evidence="2">Belongs to the KdsC family.</text>
</comment>
<dbReference type="InterPro" id="IPR023214">
    <property type="entry name" value="HAD_sf"/>
</dbReference>
<dbReference type="HOGENOM" id="CLU_106694_0_1_9"/>
<dbReference type="SFLD" id="SFLDG01136">
    <property type="entry name" value="C1.6:_Phosphoserine_Phosphatas"/>
    <property type="match status" value="1"/>
</dbReference>
<proteinExistence type="inferred from homology"/>
<sequence length="167" mass="18327">MVKLSMIVLDVDGTLTDGKITYGTGEAELKSFNIKDGLVIKAMQVIDLPVILLTGRKSDAVSRRGAELGCIVFDNVSDKVTVLKEICANRDIMLSEVLYIGDDLNDYAAMRLCGLRGCPSDAVEEICKISNFVSSKNGGDGAVREITEHYLRHADLWCTVLEHYNII</sequence>
<feature type="binding site" evidence="7">
    <location>
        <position position="12"/>
    </location>
    <ligand>
        <name>substrate</name>
    </ligand>
</feature>
<evidence type="ECO:0000256" key="6">
    <source>
        <dbReference type="ARBA" id="ARBA00022842"/>
    </source>
</evidence>
<evidence type="ECO:0000256" key="4">
    <source>
        <dbReference type="ARBA" id="ARBA00022723"/>
    </source>
</evidence>
<reference evidence="9" key="1">
    <citation type="submission" date="2011-11" db="EMBL/GenBank/DDBJ databases">
        <title>Complete sequence of Desulfosporosinus orientis DSM 765.</title>
        <authorList>
            <person name="Lucas S."/>
            <person name="Han J."/>
            <person name="Lapidus A."/>
            <person name="Cheng J.-F."/>
            <person name="Goodwin L."/>
            <person name="Pitluck S."/>
            <person name="Peters L."/>
            <person name="Ovchinnikova G."/>
            <person name="Teshima H."/>
            <person name="Detter J.C."/>
            <person name="Han C."/>
            <person name="Tapia R."/>
            <person name="Land M."/>
            <person name="Hauser L."/>
            <person name="Kyrpides N."/>
            <person name="Ivanova N."/>
            <person name="Pagani I."/>
            <person name="Pester M."/>
            <person name="Spring S."/>
            <person name="Ollivier B."/>
            <person name="Rattei T."/>
            <person name="Klenk H.-P."/>
            <person name="Wagner M."/>
            <person name="Loy A."/>
            <person name="Woyke T."/>
        </authorList>
    </citation>
    <scope>NUCLEOTIDE SEQUENCE [LARGE SCALE GENOMIC DNA]</scope>
    <source>
        <strain evidence="9">ATCC 19365 / DSM 765 / NCIMB 8382 / VKM B-1628</strain>
    </source>
</reference>
<reference evidence="8 9" key="2">
    <citation type="journal article" date="2012" name="J. Bacteriol.">
        <title>Complete genome sequences of Desulfosporosinus orientis DSM765T, Desulfosporosinus youngiae DSM17734T, Desulfosporosinus meridiei DSM13257T, and Desulfosporosinus acidiphilus DSM22704T.</title>
        <authorList>
            <person name="Pester M."/>
            <person name="Brambilla E."/>
            <person name="Alazard D."/>
            <person name="Rattei T."/>
            <person name="Weinmaier T."/>
            <person name="Han J."/>
            <person name="Lucas S."/>
            <person name="Lapidus A."/>
            <person name="Cheng J.F."/>
            <person name="Goodwin L."/>
            <person name="Pitluck S."/>
            <person name="Peters L."/>
            <person name="Ovchinnikova G."/>
            <person name="Teshima H."/>
            <person name="Detter J.C."/>
            <person name="Han C.S."/>
            <person name="Tapia R."/>
            <person name="Land M.L."/>
            <person name="Hauser L."/>
            <person name="Kyrpides N.C."/>
            <person name="Ivanova N.N."/>
            <person name="Pagani I."/>
            <person name="Huntmann M."/>
            <person name="Wei C.L."/>
            <person name="Davenport K.W."/>
            <person name="Daligault H."/>
            <person name="Chain P.S."/>
            <person name="Chen A."/>
            <person name="Mavromatis K."/>
            <person name="Markowitz V."/>
            <person name="Szeto E."/>
            <person name="Mikhailova N."/>
            <person name="Pati A."/>
            <person name="Wagner M."/>
            <person name="Woyke T."/>
            <person name="Ollivier B."/>
            <person name="Klenk H.P."/>
            <person name="Spring S."/>
            <person name="Loy A."/>
        </authorList>
    </citation>
    <scope>NUCLEOTIDE SEQUENCE [LARGE SCALE GENOMIC DNA]</scope>
    <source>
        <strain evidence="9">ATCC 19365 / DSM 765 / NCIMB 8382 / VKM B-1628</strain>
    </source>
</reference>
<dbReference type="STRING" id="768706.Desor_5185"/>
<dbReference type="SUPFAM" id="SSF56784">
    <property type="entry name" value="HAD-like"/>
    <property type="match status" value="1"/>
</dbReference>
<organism evidence="8 9">
    <name type="scientific">Desulfosporosinus orientis (strain ATCC 19365 / DSM 765 / NCIMB 8382 / VKM B-1628 / Singapore I)</name>
    <name type="common">Desulfotomaculum orientis</name>
    <dbReference type="NCBI Taxonomy" id="768706"/>
    <lineage>
        <taxon>Bacteria</taxon>
        <taxon>Bacillati</taxon>
        <taxon>Bacillota</taxon>
        <taxon>Clostridia</taxon>
        <taxon>Eubacteriales</taxon>
        <taxon>Desulfitobacteriaceae</taxon>
        <taxon>Desulfosporosinus</taxon>
    </lineage>
</organism>
<keyword evidence="9" id="KW-1185">Reference proteome</keyword>
<dbReference type="InterPro" id="IPR010023">
    <property type="entry name" value="KdsC_fam"/>
</dbReference>
<evidence type="ECO:0000256" key="7">
    <source>
        <dbReference type="PIRSR" id="PIRSR006118-2"/>
    </source>
</evidence>
<dbReference type="GO" id="GO:0016788">
    <property type="term" value="F:hydrolase activity, acting on ester bonds"/>
    <property type="evidence" value="ECO:0007669"/>
    <property type="project" value="InterPro"/>
</dbReference>
<accession>G7W762</accession>
<dbReference type="KEGG" id="dor:Desor_5185"/>
<dbReference type="GO" id="GO:0046872">
    <property type="term" value="F:metal ion binding"/>
    <property type="evidence" value="ECO:0007669"/>
    <property type="project" value="UniProtKB-KW"/>
</dbReference>
<evidence type="ECO:0000256" key="1">
    <source>
        <dbReference type="ARBA" id="ARBA00001946"/>
    </source>
</evidence>
<dbReference type="EMBL" id="CP003108">
    <property type="protein sequence ID" value="AET70570.1"/>
    <property type="molecule type" value="Genomic_DNA"/>
</dbReference>
<dbReference type="PANTHER" id="PTHR21485:SF3">
    <property type="entry name" value="N-ACYLNEURAMINATE CYTIDYLYLTRANSFERASE"/>
    <property type="match status" value="1"/>
</dbReference>
<name>G7W762_DESOD</name>
<evidence type="ECO:0000256" key="3">
    <source>
        <dbReference type="ARBA" id="ARBA00011881"/>
    </source>
</evidence>
<comment type="cofactor">
    <cofactor evidence="1 7">
        <name>Mg(2+)</name>
        <dbReference type="ChEBI" id="CHEBI:18420"/>
    </cofactor>
</comment>
<dbReference type="AlphaFoldDB" id="G7W762"/>
<dbReference type="PATRIC" id="fig|768706.3.peg.5280"/>
<dbReference type="NCBIfam" id="TIGR01670">
    <property type="entry name" value="KdsC-phosphatas"/>
    <property type="match status" value="1"/>
</dbReference>
<keyword evidence="4 7" id="KW-0479">Metal-binding</keyword>
<dbReference type="PIRSF" id="PIRSF006118">
    <property type="entry name" value="KDO8-P_Ptase"/>
    <property type="match status" value="1"/>
</dbReference>
<gene>
    <name evidence="8" type="ordered locus">Desor_5185</name>
</gene>
<feature type="binding site" evidence="7">
    <location>
        <position position="102"/>
    </location>
    <ligand>
        <name>Mg(2+)</name>
        <dbReference type="ChEBI" id="CHEBI:18420"/>
    </ligand>
</feature>
<keyword evidence="5" id="KW-0378">Hydrolase</keyword>
<dbReference type="Pfam" id="PF08282">
    <property type="entry name" value="Hydrolase_3"/>
    <property type="match status" value="1"/>
</dbReference>
<dbReference type="eggNOG" id="COG1778">
    <property type="taxonomic scope" value="Bacteria"/>
</dbReference>
<dbReference type="Gene3D" id="3.40.50.1000">
    <property type="entry name" value="HAD superfamily/HAD-like"/>
    <property type="match status" value="1"/>
</dbReference>
<dbReference type="Proteomes" id="UP000006346">
    <property type="component" value="Chromosome"/>
</dbReference>